<feature type="compositionally biased region" description="Basic and acidic residues" evidence="1">
    <location>
        <begin position="104"/>
        <end position="116"/>
    </location>
</feature>
<protein>
    <submittedName>
        <fullName evidence="2">Uncharacterized protein</fullName>
    </submittedName>
</protein>
<name>A0ABY2RL55_9NOCA</name>
<reference evidence="2 3" key="1">
    <citation type="submission" date="2019-04" db="EMBL/GenBank/DDBJ databases">
        <title>Rhodococcus oryzae sp. nov., a novel actinomycete isolated from rhizosphere soil of rice (Oryza sativa L.).</title>
        <authorList>
            <person name="Li C."/>
        </authorList>
    </citation>
    <scope>NUCLEOTIDE SEQUENCE [LARGE SCALE GENOMIC DNA]</scope>
    <source>
        <strain evidence="2 3">NEAU-CX67</strain>
    </source>
</reference>
<comment type="caution">
    <text evidence="2">The sequence shown here is derived from an EMBL/GenBank/DDBJ whole genome shotgun (WGS) entry which is preliminary data.</text>
</comment>
<accession>A0ABY2RL55</accession>
<dbReference type="Proteomes" id="UP000305109">
    <property type="component" value="Unassembled WGS sequence"/>
</dbReference>
<organism evidence="2 3">
    <name type="scientific">Rhodococcus oryzae</name>
    <dbReference type="NCBI Taxonomy" id="2571143"/>
    <lineage>
        <taxon>Bacteria</taxon>
        <taxon>Bacillati</taxon>
        <taxon>Actinomycetota</taxon>
        <taxon>Actinomycetes</taxon>
        <taxon>Mycobacteriales</taxon>
        <taxon>Nocardiaceae</taxon>
        <taxon>Rhodococcus</taxon>
    </lineage>
</organism>
<sequence length="116" mass="12814">MSGPQTAARDHCRQRRGLTVTQNWGCRPLRGAVRPRARWLARLPLSTTVDIGDRKHADSDQRQFMADLVHGGCRHADECSRAIDPDRTGAGPVPLPGQQPADQDQEHERDQGEGDA</sequence>
<evidence type="ECO:0000313" key="2">
    <source>
        <dbReference type="EMBL" id="TJZ77909.1"/>
    </source>
</evidence>
<evidence type="ECO:0000256" key="1">
    <source>
        <dbReference type="SAM" id="MobiDB-lite"/>
    </source>
</evidence>
<dbReference type="EMBL" id="SUMD01000005">
    <property type="protein sequence ID" value="TJZ77909.1"/>
    <property type="molecule type" value="Genomic_DNA"/>
</dbReference>
<gene>
    <name evidence="2" type="ORF">FCG67_12700</name>
</gene>
<feature type="region of interest" description="Disordered" evidence="1">
    <location>
        <begin position="80"/>
        <end position="116"/>
    </location>
</feature>
<proteinExistence type="predicted"/>
<evidence type="ECO:0000313" key="3">
    <source>
        <dbReference type="Proteomes" id="UP000305109"/>
    </source>
</evidence>
<keyword evidence="3" id="KW-1185">Reference proteome</keyword>